<gene>
    <name evidence="3" type="ORF">EU555_17295</name>
</gene>
<dbReference type="Proteomes" id="UP000297535">
    <property type="component" value="Unassembled WGS sequence"/>
</dbReference>
<evidence type="ECO:0000259" key="2">
    <source>
        <dbReference type="Pfam" id="PF06527"/>
    </source>
</evidence>
<accession>A0A4Z0NN88</accession>
<dbReference type="Pfam" id="PF06527">
    <property type="entry name" value="TniQ"/>
    <property type="match status" value="1"/>
</dbReference>
<feature type="region of interest" description="Disordered" evidence="1">
    <location>
        <begin position="1"/>
        <end position="72"/>
    </location>
</feature>
<dbReference type="AlphaFoldDB" id="A0A4Z0NN88"/>
<dbReference type="EMBL" id="SRLB01000012">
    <property type="protein sequence ID" value="TGD97924.1"/>
    <property type="molecule type" value="Genomic_DNA"/>
</dbReference>
<feature type="compositionally biased region" description="Basic and acidic residues" evidence="1">
    <location>
        <begin position="55"/>
        <end position="72"/>
    </location>
</feature>
<comment type="caution">
    <text evidence="3">The sequence shown here is derived from an EMBL/GenBank/DDBJ whole genome shotgun (WGS) entry which is preliminary data.</text>
</comment>
<feature type="domain" description="TniQ" evidence="2">
    <location>
        <begin position="86"/>
        <end position="216"/>
    </location>
</feature>
<keyword evidence="4" id="KW-1185">Reference proteome</keyword>
<proteinExistence type="predicted"/>
<feature type="compositionally biased region" description="Basic residues" evidence="1">
    <location>
        <begin position="1"/>
        <end position="11"/>
    </location>
</feature>
<evidence type="ECO:0000313" key="4">
    <source>
        <dbReference type="Proteomes" id="UP000297535"/>
    </source>
</evidence>
<name>A0A4Z0NN88_9HYPH</name>
<organism evidence="3 4">
    <name type="scientific">Methylobacterium nonmethylotrophicum</name>
    <dbReference type="NCBI Taxonomy" id="1141884"/>
    <lineage>
        <taxon>Bacteria</taxon>
        <taxon>Pseudomonadati</taxon>
        <taxon>Pseudomonadota</taxon>
        <taxon>Alphaproteobacteria</taxon>
        <taxon>Hyphomicrobiales</taxon>
        <taxon>Methylobacteriaceae</taxon>
        <taxon>Methylobacterium</taxon>
    </lineage>
</organism>
<reference evidence="3 4" key="1">
    <citation type="submission" date="2019-04" db="EMBL/GenBank/DDBJ databases">
        <authorList>
            <person name="Feng G."/>
            <person name="Zhu H."/>
        </authorList>
    </citation>
    <scope>NUCLEOTIDE SEQUENCE [LARGE SCALE GENOMIC DNA]</scope>
    <source>
        <strain evidence="3 4">6HR-1</strain>
    </source>
</reference>
<protein>
    <recommendedName>
        <fullName evidence="2">TniQ domain-containing protein</fullName>
    </recommendedName>
</protein>
<evidence type="ECO:0000256" key="1">
    <source>
        <dbReference type="SAM" id="MobiDB-lite"/>
    </source>
</evidence>
<evidence type="ECO:0000313" key="3">
    <source>
        <dbReference type="EMBL" id="TGD97924.1"/>
    </source>
</evidence>
<dbReference type="InterPro" id="IPR009492">
    <property type="entry name" value="TniQ"/>
</dbReference>
<dbReference type="OrthoDB" id="7595282at2"/>
<sequence length="694" mass="76840">MPCSAPRRKPSSRGSGGSPSSLSPPRRRAGRSSSGGPTWRRHSTRSPGPPRRTCRLPEELPKPARDRRKRDEEFEPRALRVRFRPEPAYSLFGRLAARNGETSCRAFAAEVGLRYFGEVLAGRRVEAVENLAGLAGSDIARYTAVSSGPRQVVVLNGETLLARSWAPKKRRYCPRCLGGDLRGTVENDGPRPFRPYRRAWWDVVHVDNCPIHCCELLRACPACAEPIDADCAWPWRCRCGGDLTNAAAIPRSPNECSLDRYVVGRLGGCEPLPSRILDGVTLEAAIWAAFYVGWIADHGRALDMRRADHATKAAARRRGLELLADWPLSFEALLDAMVEDVPSRDMQSLSPRTAYGALSMWLARSPEGSLEPLRAAVRNHAEKSRRSAPSGVTFTEAANQLGVTRKTLVAVAEQLGLLPSGTDLRSRIVIDEEAVSKVRDLLTRTLGQRHAARFLGISVPAFQRLVDAGVVATHDPVVTGRRDRTYSPQELEHLLGRLSGDVPECHDLVGDLAGLPAASFKGRVGLDRLLPAVLDGRVRPRGRLPSAPGLQGILVSVGEVVALHGHRSDSMLLEEAAKRFGVNYWGFRGLVRSGLIPGRQALGRTNKRWWVRRADFERFCDEYGTVRHLAERYDLSRIVTRAIIDKLGLKHAPVPPGHFVEVYRFRDVEAALTGSQEARDHRARRKRRPKRPLK</sequence>